<feature type="transmembrane region" description="Helical" evidence="2">
    <location>
        <begin position="57"/>
        <end position="76"/>
    </location>
</feature>
<dbReference type="HOGENOM" id="CLU_1544930_0_0_9"/>
<dbReference type="EMBL" id="AMEZ01000009">
    <property type="protein sequence ID" value="EKY29384.1"/>
    <property type="molecule type" value="Genomic_DNA"/>
</dbReference>
<dbReference type="RefSeq" id="WP_005210146.1">
    <property type="nucleotide sequence ID" value="NZ_KB291603.1"/>
</dbReference>
<evidence type="ECO:0000256" key="1">
    <source>
        <dbReference type="SAM" id="MobiDB-lite"/>
    </source>
</evidence>
<feature type="transmembrane region" description="Helical" evidence="2">
    <location>
        <begin position="148"/>
        <end position="165"/>
    </location>
</feature>
<comment type="caution">
    <text evidence="3">The sequence shown here is derived from an EMBL/GenBank/DDBJ whole genome shotgun (WGS) entry which is preliminary data.</text>
</comment>
<proteinExistence type="predicted"/>
<dbReference type="Proteomes" id="UP000010420">
    <property type="component" value="Unassembled WGS sequence"/>
</dbReference>
<dbReference type="PATRIC" id="fig|545697.3.peg.241"/>
<gene>
    <name evidence="3" type="ORF">HMPREF0216_00245</name>
</gene>
<keyword evidence="2" id="KW-0812">Transmembrane</keyword>
<dbReference type="eggNOG" id="ENOG5031CTW">
    <property type="taxonomic scope" value="Bacteria"/>
</dbReference>
<keyword evidence="2" id="KW-0472">Membrane</keyword>
<evidence type="ECO:0000256" key="2">
    <source>
        <dbReference type="SAM" id="Phobius"/>
    </source>
</evidence>
<sequence>MKTNLGLYDMKKNNKNSTAKRSKNKETINNTENNTTTEEQSTLTEEEKEALLKQQSILNLSLIGIFITIYGILLSAEYINWQRMQVSDQINGTNYSENLADLSESPKITNELYLLSTSIFTFIIWDSYMTSAAQTGEARNEKTIKSNYRSLIAILLILLATTINHDTLNDLVF</sequence>
<accession>L1QN12</accession>
<evidence type="ECO:0000313" key="4">
    <source>
        <dbReference type="Proteomes" id="UP000010420"/>
    </source>
</evidence>
<feature type="compositionally biased region" description="Low complexity" evidence="1">
    <location>
        <begin position="27"/>
        <end position="42"/>
    </location>
</feature>
<evidence type="ECO:0000313" key="3">
    <source>
        <dbReference type="EMBL" id="EKY29384.1"/>
    </source>
</evidence>
<feature type="transmembrane region" description="Helical" evidence="2">
    <location>
        <begin position="112"/>
        <end position="128"/>
    </location>
</feature>
<organism evidence="3 4">
    <name type="scientific">Clostridium celatum DSM 1785</name>
    <dbReference type="NCBI Taxonomy" id="545697"/>
    <lineage>
        <taxon>Bacteria</taxon>
        <taxon>Bacillati</taxon>
        <taxon>Bacillota</taxon>
        <taxon>Clostridia</taxon>
        <taxon>Eubacteriales</taxon>
        <taxon>Clostridiaceae</taxon>
        <taxon>Clostridium</taxon>
    </lineage>
</organism>
<dbReference type="STRING" id="545697.HMPREF0216_00245"/>
<name>L1QN12_9CLOT</name>
<dbReference type="OrthoDB" id="1910809at2"/>
<keyword evidence="4" id="KW-1185">Reference proteome</keyword>
<keyword evidence="2" id="KW-1133">Transmembrane helix</keyword>
<reference evidence="3 4" key="1">
    <citation type="submission" date="2012-05" db="EMBL/GenBank/DDBJ databases">
        <authorList>
            <person name="Weinstock G."/>
            <person name="Sodergren E."/>
            <person name="Lobos E.A."/>
            <person name="Fulton L."/>
            <person name="Fulton R."/>
            <person name="Courtney L."/>
            <person name="Fronick C."/>
            <person name="O'Laughlin M."/>
            <person name="Godfrey J."/>
            <person name="Wilson R.M."/>
            <person name="Miner T."/>
            <person name="Farmer C."/>
            <person name="Delehaunty K."/>
            <person name="Cordes M."/>
            <person name="Minx P."/>
            <person name="Tomlinson C."/>
            <person name="Chen J."/>
            <person name="Wollam A."/>
            <person name="Pepin K.H."/>
            <person name="Bhonagiri V."/>
            <person name="Zhang X."/>
            <person name="Suruliraj S."/>
            <person name="Warren W."/>
            <person name="Mitreva M."/>
            <person name="Mardis E.R."/>
            <person name="Wilson R.K."/>
        </authorList>
    </citation>
    <scope>NUCLEOTIDE SEQUENCE [LARGE SCALE GENOMIC DNA]</scope>
    <source>
        <strain evidence="3 4">DSM 1785</strain>
    </source>
</reference>
<dbReference type="AlphaFoldDB" id="L1QN12"/>
<feature type="region of interest" description="Disordered" evidence="1">
    <location>
        <begin position="1"/>
        <end position="42"/>
    </location>
</feature>
<protein>
    <submittedName>
        <fullName evidence="3">Uncharacterized protein</fullName>
    </submittedName>
</protein>